<feature type="region of interest" description="Disordered" evidence="1">
    <location>
        <begin position="78"/>
        <end position="109"/>
    </location>
</feature>
<evidence type="ECO:0000256" key="1">
    <source>
        <dbReference type="SAM" id="MobiDB-lite"/>
    </source>
</evidence>
<dbReference type="AlphaFoldDB" id="A0A0C3JJD7"/>
<dbReference type="EMBL" id="KN832025">
    <property type="protein sequence ID" value="KIN97701.1"/>
    <property type="molecule type" value="Genomic_DNA"/>
</dbReference>
<feature type="region of interest" description="Disordered" evidence="1">
    <location>
        <begin position="1"/>
        <end position="54"/>
    </location>
</feature>
<feature type="compositionally biased region" description="Basic and acidic residues" evidence="1">
    <location>
        <begin position="84"/>
        <end position="98"/>
    </location>
</feature>
<name>A0A0C3JJD7_PISTI</name>
<gene>
    <name evidence="2" type="ORF">M404DRAFT_10709</name>
</gene>
<evidence type="ECO:0000313" key="3">
    <source>
        <dbReference type="Proteomes" id="UP000054217"/>
    </source>
</evidence>
<dbReference type="PANTHER" id="PTHR40460">
    <property type="entry name" value="CHROMOSOME 1, WHOLE GENOME SHOTGUN SEQUENCE"/>
    <property type="match status" value="1"/>
</dbReference>
<reference evidence="3" key="2">
    <citation type="submission" date="2015-01" db="EMBL/GenBank/DDBJ databases">
        <title>Evolutionary Origins and Diversification of the Mycorrhizal Mutualists.</title>
        <authorList>
            <consortium name="DOE Joint Genome Institute"/>
            <consortium name="Mycorrhizal Genomics Consortium"/>
            <person name="Kohler A."/>
            <person name="Kuo A."/>
            <person name="Nagy L.G."/>
            <person name="Floudas D."/>
            <person name="Copeland A."/>
            <person name="Barry K.W."/>
            <person name="Cichocki N."/>
            <person name="Veneault-Fourrey C."/>
            <person name="LaButti K."/>
            <person name="Lindquist E.A."/>
            <person name="Lipzen A."/>
            <person name="Lundell T."/>
            <person name="Morin E."/>
            <person name="Murat C."/>
            <person name="Riley R."/>
            <person name="Ohm R."/>
            <person name="Sun H."/>
            <person name="Tunlid A."/>
            <person name="Henrissat B."/>
            <person name="Grigoriev I.V."/>
            <person name="Hibbett D.S."/>
            <person name="Martin F."/>
        </authorList>
    </citation>
    <scope>NUCLEOTIDE SEQUENCE [LARGE SCALE GENOMIC DNA]</scope>
    <source>
        <strain evidence="3">Marx 270</strain>
    </source>
</reference>
<protein>
    <recommendedName>
        <fullName evidence="4">CsbD-like domain-containing protein</fullName>
    </recommendedName>
</protein>
<reference evidence="2 3" key="1">
    <citation type="submission" date="2014-04" db="EMBL/GenBank/DDBJ databases">
        <authorList>
            <consortium name="DOE Joint Genome Institute"/>
            <person name="Kuo A."/>
            <person name="Kohler A."/>
            <person name="Costa M.D."/>
            <person name="Nagy L.G."/>
            <person name="Floudas D."/>
            <person name="Copeland A."/>
            <person name="Barry K.W."/>
            <person name="Cichocki N."/>
            <person name="Veneault-Fourrey C."/>
            <person name="LaButti K."/>
            <person name="Lindquist E.A."/>
            <person name="Lipzen A."/>
            <person name="Lundell T."/>
            <person name="Morin E."/>
            <person name="Murat C."/>
            <person name="Sun H."/>
            <person name="Tunlid A."/>
            <person name="Henrissat B."/>
            <person name="Grigoriev I.V."/>
            <person name="Hibbett D.S."/>
            <person name="Martin F."/>
            <person name="Nordberg H.P."/>
            <person name="Cantor M.N."/>
            <person name="Hua S.X."/>
        </authorList>
    </citation>
    <scope>NUCLEOTIDE SEQUENCE [LARGE SCALE GENOMIC DNA]</scope>
    <source>
        <strain evidence="2 3">Marx 270</strain>
    </source>
</reference>
<dbReference type="PANTHER" id="PTHR40460:SF1">
    <property type="entry name" value="CSBD-LIKE DOMAIN-CONTAINING PROTEIN"/>
    <property type="match status" value="1"/>
</dbReference>
<dbReference type="STRING" id="870435.A0A0C3JJD7"/>
<organism evidence="2 3">
    <name type="scientific">Pisolithus tinctorius Marx 270</name>
    <dbReference type="NCBI Taxonomy" id="870435"/>
    <lineage>
        <taxon>Eukaryota</taxon>
        <taxon>Fungi</taxon>
        <taxon>Dikarya</taxon>
        <taxon>Basidiomycota</taxon>
        <taxon>Agaricomycotina</taxon>
        <taxon>Agaricomycetes</taxon>
        <taxon>Agaricomycetidae</taxon>
        <taxon>Boletales</taxon>
        <taxon>Sclerodermatineae</taxon>
        <taxon>Pisolithaceae</taxon>
        <taxon>Pisolithus</taxon>
    </lineage>
</organism>
<feature type="compositionally biased region" description="Basic and acidic residues" evidence="1">
    <location>
        <begin position="44"/>
        <end position="53"/>
    </location>
</feature>
<evidence type="ECO:0000313" key="2">
    <source>
        <dbReference type="EMBL" id="KIN97701.1"/>
    </source>
</evidence>
<evidence type="ECO:0008006" key="4">
    <source>
        <dbReference type="Google" id="ProtNLM"/>
    </source>
</evidence>
<dbReference type="OrthoDB" id="9999611at2759"/>
<dbReference type="HOGENOM" id="CLU_167733_0_0_1"/>
<keyword evidence="3" id="KW-1185">Reference proteome</keyword>
<sequence>MSENQNQTQNQEPSKLSGQFHSTKGSIVEAIGDATGAPSWSQSGKEEHARGEGEYTAAQAEGYAQGVTDRVGGYKDSVLGAVSGDKDQQVKGNARNEKGQTQQELNKPQ</sequence>
<proteinExistence type="predicted"/>
<accession>A0A0C3JJD7</accession>
<dbReference type="InParanoid" id="A0A0C3JJD7"/>
<dbReference type="Proteomes" id="UP000054217">
    <property type="component" value="Unassembled WGS sequence"/>
</dbReference>
<feature type="compositionally biased region" description="Polar residues" evidence="1">
    <location>
        <begin position="1"/>
        <end position="25"/>
    </location>
</feature>
<feature type="compositionally biased region" description="Polar residues" evidence="1">
    <location>
        <begin position="99"/>
        <end position="109"/>
    </location>
</feature>